<proteinExistence type="predicted"/>
<accession>A0ABX7H3B2</accession>
<evidence type="ECO:0000313" key="2">
    <source>
        <dbReference type="Proteomes" id="UP000654720"/>
    </source>
</evidence>
<dbReference type="GeneID" id="93097920"/>
<evidence type="ECO:0008006" key="3">
    <source>
        <dbReference type="Google" id="ProtNLM"/>
    </source>
</evidence>
<protein>
    <recommendedName>
        <fullName evidence="3">Prophage tail endopeptidase domain-containing protein</fullName>
    </recommendedName>
</protein>
<keyword evidence="2" id="KW-1185">Reference proteome</keyword>
<dbReference type="EMBL" id="CP069450">
    <property type="protein sequence ID" value="QRO49395.1"/>
    <property type="molecule type" value="Genomic_DNA"/>
</dbReference>
<organism evidence="1 2">
    <name type="scientific">Butyricimonas virosa</name>
    <dbReference type="NCBI Taxonomy" id="544645"/>
    <lineage>
        <taxon>Bacteria</taxon>
        <taxon>Pseudomonadati</taxon>
        <taxon>Bacteroidota</taxon>
        <taxon>Bacteroidia</taxon>
        <taxon>Bacteroidales</taxon>
        <taxon>Odoribacteraceae</taxon>
        <taxon>Butyricimonas</taxon>
    </lineage>
</organism>
<dbReference type="Proteomes" id="UP000654720">
    <property type="component" value="Chromosome"/>
</dbReference>
<sequence length="1472" mass="161912">MIEIYRKINKEVTLVASVPDDNATLERTLMGADEVTLSVTVSEPLDFRVGDYTLLEGSSYMLNRTPDLVKASAVEFRYDLVLESPLYNLLDKIYISDVQGLSRFSLSGTLNDFVELLLMNINREDFDPGWTWATDKGDHPVTVVTERKNLSFDNTTCRDVLNRLASEFGVEYVVRGRTIAFYERVENATSLVFEQGRGKGLYMLQRQNVDADNTVTRAYVYGSTENLPVGYRKGLVERLCPRERDSDKYIPYFENREEYPKLVEREVYFDDVKPSFTGSVDTIGEDGLTLTCNAIDFSLKEVVIGKEGRVNFLSGDLTGKAFSFTCDGGLVRTLKLIPQEDEMAPAGNDGKRPTIPNATWRVQVGDKFTFTGITLPEAYVRTAEALLAEKGRKWMRAHSSLRVKYNLDVDYRYVREKGIVFNPGDVVGIVVPGIETVQRLRLTSVKKQLHTGKLTCEVSNYLEVSLEDALTAKIQEVKSSIELDRSEVLNAVNATREWTTRNFGRLADEMTDGEAIVWDADGWQIKTVAQVPDAARWNTHAFDDYMDQAVKTESDVVFKNLEVGTFIPGMVGGSGARMDENGYAEMTGLTLREFLKVPELRFNRVDVVSGELWNSIAYGTVESVDTANRVVTLKLEEGEQAGLHVNDICRGIFHNLTGNADGNRVDGCGFLTMAGFSTVYFTPTEIMENGKFRYELKPGTSMHPCPAMKFAVYGNFTDKTRRASAYSTRTYKRYLTEVATWEVDPERNIAMQFGDLSELHVGGVSMEGYSAYLNNIYMKGHLEFMDGQREELKGENGYTVLLTTYDAVVAVDSEGKIDSSLYDIVNVVDGEELVKAGNDTVVVSRFKIQTRIQAYKAGALTYAETPGEGEYAVALTPKGCEYVFADGVLTITKIMVDKATVEIEVNCEGREVFLKLFTLTRLYGGSDAVYMDLTNENASVTCDTEGVVTGSIPGSTAKVYVGTTLDGAWSFSGSFSGCTGSVNASTGAITVTGLTADSGSVTVTAMKRGYASLTAVYNLSKAYPGPNGEPAVVYSVRLSADVIVKDKTGTFTPASISCEKLKQIGNSAPYVTTEKTLKYQLSDGNLTDYTGAVSVGSATWIEFTLYEGSTVLDRERVPVIADGKDGIDANLLDWIEEWNGNKTDVGRELIISPRMVAGKKESSGKFTGVMFGRDMIEVDGVMQTGLFGLKNGDLTFSIDAQTGDAFFGGTVLVRKDAKNYVTMNYKDTDDWGLKGVIDGNEDKPVFQLGSVNKIGNFNITNSCIGKSTDRDNPTAGMSLYEEFIKFKEANRLSMIGSNVYPLSTGLKGVARFINKDYNRTLTNYGVEIDVAGANENIAIDILNGDVKLGNGVVKGGRYVLKYTSSLSGYQIGDDDEYIVCTNSSKVDLKLPATPKQGKTIWVKQLGSGMVGIIPQGNHKMYYRGSNYNWGLINDKSGGVTVLAMITFIGNVNGANCWVMNTMDVAGIKFGDD</sequence>
<name>A0ABX7H3B2_9BACT</name>
<evidence type="ECO:0000313" key="1">
    <source>
        <dbReference type="EMBL" id="QRO49395.1"/>
    </source>
</evidence>
<gene>
    <name evidence="1" type="ORF">I6J59_16000</name>
</gene>
<reference evidence="1 2" key="1">
    <citation type="submission" date="2021-02" db="EMBL/GenBank/DDBJ databases">
        <title>FDA dAtabase for Regulatory Grade micrObial Sequences (FDA-ARGOS): Supporting development and validation of Infectious Disease Dx tests.</title>
        <authorList>
            <person name="Carlson P."/>
            <person name="Fischbach M."/>
            <person name="Hastie J."/>
            <person name="Bilen M."/>
            <person name="Cheng A."/>
            <person name="Tallon L."/>
            <person name="Sadzewicz L."/>
            <person name="Zhao X."/>
            <person name="Boylan J."/>
            <person name="Ott S."/>
            <person name="Bowen H."/>
            <person name="Vavikolanu K."/>
            <person name="Mehta A."/>
            <person name="Aluvathingal J."/>
            <person name="Nadendla S."/>
            <person name="Yan Y."/>
            <person name="Sichtig H."/>
        </authorList>
    </citation>
    <scope>NUCLEOTIDE SEQUENCE [LARGE SCALE GENOMIC DNA]</scope>
    <source>
        <strain evidence="1 2">FDAARGOS_1229</strain>
    </source>
</reference>
<dbReference type="RefSeq" id="WP_027200050.1">
    <property type="nucleotide sequence ID" value="NZ_CP069450.1"/>
</dbReference>